<evidence type="ECO:0000256" key="1">
    <source>
        <dbReference type="ARBA" id="ARBA00004651"/>
    </source>
</evidence>
<dbReference type="GO" id="GO:0005886">
    <property type="term" value="C:plasma membrane"/>
    <property type="evidence" value="ECO:0007669"/>
    <property type="project" value="UniProtKB-SubCell"/>
</dbReference>
<keyword evidence="5 7" id="KW-0472">Membrane</keyword>
<dbReference type="STRING" id="459525.SAMN04488137_3761"/>
<sequence>MNRYWFLVIMGGLLEVLWVSGLKHAETPLEWTATGLVIVVSFFLLIPCLNKLPVGTVYAVFTGLGTAGTVLAEMLFFGVPFSWAKVSLIALLLVGVMGLKAVTGEPEAKGSEV</sequence>
<keyword evidence="9" id="KW-1185">Reference proteome</keyword>
<gene>
    <name evidence="8" type="ORF">SAMN04488137_3761</name>
</gene>
<protein>
    <submittedName>
        <fullName evidence="8">Paired small multidrug resistance pump</fullName>
    </submittedName>
</protein>
<dbReference type="AlphaFoldDB" id="A0A1G9ZV62"/>
<proteinExistence type="inferred from homology"/>
<reference evidence="9" key="1">
    <citation type="submission" date="2016-10" db="EMBL/GenBank/DDBJ databases">
        <authorList>
            <person name="Varghese N."/>
            <person name="Submissions S."/>
        </authorList>
    </citation>
    <scope>NUCLEOTIDE SEQUENCE [LARGE SCALE GENOMIC DNA]</scope>
    <source>
        <strain evidence="9">CGMCC 1.6854</strain>
    </source>
</reference>
<name>A0A1G9ZV62_9BACL</name>
<feature type="transmembrane region" description="Helical" evidence="7">
    <location>
        <begin position="83"/>
        <end position="102"/>
    </location>
</feature>
<evidence type="ECO:0000256" key="4">
    <source>
        <dbReference type="ARBA" id="ARBA00022989"/>
    </source>
</evidence>
<feature type="transmembrane region" description="Helical" evidence="7">
    <location>
        <begin position="31"/>
        <end position="49"/>
    </location>
</feature>
<evidence type="ECO:0000256" key="2">
    <source>
        <dbReference type="ARBA" id="ARBA00022475"/>
    </source>
</evidence>
<organism evidence="8 9">
    <name type="scientific">Fictibacillus solisalsi</name>
    <dbReference type="NCBI Taxonomy" id="459525"/>
    <lineage>
        <taxon>Bacteria</taxon>
        <taxon>Bacillati</taxon>
        <taxon>Bacillota</taxon>
        <taxon>Bacilli</taxon>
        <taxon>Bacillales</taxon>
        <taxon>Fictibacillaceae</taxon>
        <taxon>Fictibacillus</taxon>
    </lineage>
</organism>
<accession>A0A1G9ZV62</accession>
<dbReference type="InterPro" id="IPR045324">
    <property type="entry name" value="Small_multidrug_res"/>
</dbReference>
<evidence type="ECO:0000313" key="9">
    <source>
        <dbReference type="Proteomes" id="UP000199544"/>
    </source>
</evidence>
<dbReference type="EMBL" id="FNHW01000002">
    <property type="protein sequence ID" value="SDN25150.1"/>
    <property type="molecule type" value="Genomic_DNA"/>
</dbReference>
<keyword evidence="3 6" id="KW-0812">Transmembrane</keyword>
<comment type="subcellular location">
    <subcellularLocation>
        <location evidence="1 6">Cell membrane</location>
        <topology evidence="1 6">Multi-pass membrane protein</topology>
    </subcellularLocation>
</comment>
<evidence type="ECO:0000313" key="8">
    <source>
        <dbReference type="EMBL" id="SDN25150.1"/>
    </source>
</evidence>
<dbReference type="PANTHER" id="PTHR30561:SF7">
    <property type="entry name" value="GUANIDINIUM EFFLUX SYSTEM SUBUNIT GDNC-RELATED"/>
    <property type="match status" value="1"/>
</dbReference>
<keyword evidence="4 7" id="KW-1133">Transmembrane helix</keyword>
<keyword evidence="2" id="KW-1003">Cell membrane</keyword>
<dbReference type="InterPro" id="IPR037185">
    <property type="entry name" value="EmrE-like"/>
</dbReference>
<dbReference type="RefSeq" id="WP_090237058.1">
    <property type="nucleotide sequence ID" value="NZ_FNHW01000002.1"/>
</dbReference>
<dbReference type="PANTHER" id="PTHR30561">
    <property type="entry name" value="SMR FAMILY PROTON-DEPENDENT DRUG EFFLUX TRANSPORTER SUGE"/>
    <property type="match status" value="1"/>
</dbReference>
<evidence type="ECO:0000256" key="7">
    <source>
        <dbReference type="SAM" id="Phobius"/>
    </source>
</evidence>
<dbReference type="GO" id="GO:0022857">
    <property type="term" value="F:transmembrane transporter activity"/>
    <property type="evidence" value="ECO:0007669"/>
    <property type="project" value="InterPro"/>
</dbReference>
<evidence type="ECO:0000256" key="3">
    <source>
        <dbReference type="ARBA" id="ARBA00022692"/>
    </source>
</evidence>
<comment type="similarity">
    <text evidence="6">Belongs to the drug/metabolite transporter (DMT) superfamily. Small multidrug resistance (SMR) (TC 2.A.7.1) family.</text>
</comment>
<feature type="transmembrane region" description="Helical" evidence="7">
    <location>
        <begin position="56"/>
        <end position="77"/>
    </location>
</feature>
<dbReference type="Proteomes" id="UP000199544">
    <property type="component" value="Unassembled WGS sequence"/>
</dbReference>
<evidence type="ECO:0000256" key="5">
    <source>
        <dbReference type="ARBA" id="ARBA00023136"/>
    </source>
</evidence>
<dbReference type="Pfam" id="PF00893">
    <property type="entry name" value="Multi_Drug_Res"/>
    <property type="match status" value="1"/>
</dbReference>
<dbReference type="InterPro" id="IPR000390">
    <property type="entry name" value="Small_drug/metabolite_transptr"/>
</dbReference>
<dbReference type="Gene3D" id="1.10.3730.20">
    <property type="match status" value="1"/>
</dbReference>
<dbReference type="SUPFAM" id="SSF103481">
    <property type="entry name" value="Multidrug resistance efflux transporter EmrE"/>
    <property type="match status" value="1"/>
</dbReference>
<evidence type="ECO:0000256" key="6">
    <source>
        <dbReference type="RuleBase" id="RU003942"/>
    </source>
</evidence>
<dbReference type="OrthoDB" id="2168659at2"/>